<dbReference type="AlphaFoldDB" id="A0A2T5BIX0"/>
<sequence length="68" mass="8079">MMAKFSEWIRLFGVSREWRPYWADDEVALEDGSPVSGLVMRRRDGNRVVNRRATDEEAEDAKWFFAIR</sequence>
<proteinExistence type="predicted"/>
<comment type="caution">
    <text evidence="1">The sequence shown here is derived from an EMBL/GenBank/DDBJ whole genome shotgun (WGS) entry which is preliminary data.</text>
</comment>
<dbReference type="RefSeq" id="WP_108001261.1">
    <property type="nucleotide sequence ID" value="NZ_JBHEEX010000006.1"/>
</dbReference>
<name>A0A2T5BIX0_MYCDI</name>
<reference evidence="1 2" key="1">
    <citation type="submission" date="2018-04" db="EMBL/GenBank/DDBJ databases">
        <title>Genomic Encyclopedia of Type Strains, Phase IV (KMG-IV): sequencing the most valuable type-strain genomes for metagenomic binning, comparative biology and taxonomic classification.</title>
        <authorList>
            <person name="Goeker M."/>
        </authorList>
    </citation>
    <scope>NUCLEOTIDE SEQUENCE [LARGE SCALE GENOMIC DNA]</scope>
    <source>
        <strain evidence="1 2">DSM 7138</strain>
    </source>
</reference>
<protein>
    <submittedName>
        <fullName evidence="1">Uncharacterized protein</fullName>
    </submittedName>
</protein>
<keyword evidence="2" id="KW-1185">Reference proteome</keyword>
<dbReference type="Proteomes" id="UP000241247">
    <property type="component" value="Unassembled WGS sequence"/>
</dbReference>
<evidence type="ECO:0000313" key="2">
    <source>
        <dbReference type="Proteomes" id="UP000241247"/>
    </source>
</evidence>
<gene>
    <name evidence="1" type="ORF">C7449_101603</name>
</gene>
<evidence type="ECO:0000313" key="1">
    <source>
        <dbReference type="EMBL" id="PTM98937.1"/>
    </source>
</evidence>
<accession>A0A2T5BIX0</accession>
<organism evidence="1 2">
    <name type="scientific">Mycoplana dimorpha</name>
    <dbReference type="NCBI Taxonomy" id="28320"/>
    <lineage>
        <taxon>Bacteria</taxon>
        <taxon>Pseudomonadati</taxon>
        <taxon>Pseudomonadota</taxon>
        <taxon>Alphaproteobacteria</taxon>
        <taxon>Hyphomicrobiales</taxon>
        <taxon>Rhizobiaceae</taxon>
        <taxon>Mycoplana</taxon>
    </lineage>
</organism>
<dbReference type="EMBL" id="PZZZ01000001">
    <property type="protein sequence ID" value="PTM98937.1"/>
    <property type="molecule type" value="Genomic_DNA"/>
</dbReference>